<evidence type="ECO:0000313" key="1">
    <source>
        <dbReference type="EMBL" id="MBE1579061.1"/>
    </source>
</evidence>
<evidence type="ECO:0008006" key="3">
    <source>
        <dbReference type="Google" id="ProtNLM"/>
    </source>
</evidence>
<dbReference type="Pfam" id="PF10905">
    <property type="entry name" value="DUF2695"/>
    <property type="match status" value="1"/>
</dbReference>
<comment type="caution">
    <text evidence="1">The sequence shown here is derived from an EMBL/GenBank/DDBJ whole genome shotgun (WGS) entry which is preliminary data.</text>
</comment>
<dbReference type="EMBL" id="JADBEJ010000005">
    <property type="protein sequence ID" value="MBE1579061.1"/>
    <property type="molecule type" value="Genomic_DNA"/>
</dbReference>
<proteinExistence type="predicted"/>
<organism evidence="1 2">
    <name type="scientific">Amycolatopsis roodepoortensis</name>
    <dbReference type="NCBI Taxonomy" id="700274"/>
    <lineage>
        <taxon>Bacteria</taxon>
        <taxon>Bacillati</taxon>
        <taxon>Actinomycetota</taxon>
        <taxon>Actinomycetes</taxon>
        <taxon>Pseudonocardiales</taxon>
        <taxon>Pseudonocardiaceae</taxon>
        <taxon>Amycolatopsis</taxon>
    </lineage>
</organism>
<keyword evidence="2" id="KW-1185">Reference proteome</keyword>
<dbReference type="InterPro" id="IPR024248">
    <property type="entry name" value="DUF2695"/>
</dbReference>
<protein>
    <recommendedName>
        <fullName evidence="3">DUF2695 domain-containing protein</fullName>
    </recommendedName>
</protein>
<evidence type="ECO:0000313" key="2">
    <source>
        <dbReference type="Proteomes" id="UP000656548"/>
    </source>
</evidence>
<dbReference type="Proteomes" id="UP000656548">
    <property type="component" value="Unassembled WGS sequence"/>
</dbReference>
<gene>
    <name evidence="1" type="ORF">H4W30_006121</name>
</gene>
<name>A0ABR9LEE3_9PSEU</name>
<sequence length="103" mass="11492">MMHTVLVDPGEAARRKALRNAYREQQRVGAWSALGLDRAELDALYDWLDEQLGAEGCDHSLRLTEVWALERGMDWPTLREALGDAGGYCDCEVLANTDPDQTA</sequence>
<reference evidence="1 2" key="1">
    <citation type="submission" date="2020-10" db="EMBL/GenBank/DDBJ databases">
        <title>Sequencing the genomes of 1000 actinobacteria strains.</title>
        <authorList>
            <person name="Klenk H.-P."/>
        </authorList>
    </citation>
    <scope>NUCLEOTIDE SEQUENCE [LARGE SCALE GENOMIC DNA]</scope>
    <source>
        <strain evidence="1 2">DSM 46661</strain>
    </source>
</reference>
<accession>A0ABR9LEE3</accession>